<feature type="transmembrane region" description="Helical" evidence="1">
    <location>
        <begin position="269"/>
        <end position="290"/>
    </location>
</feature>
<proteinExistence type="predicted"/>
<feature type="transmembrane region" description="Helical" evidence="1">
    <location>
        <begin position="443"/>
        <end position="465"/>
    </location>
</feature>
<evidence type="ECO:0000313" key="2">
    <source>
        <dbReference type="EMBL" id="CEO89578.1"/>
    </source>
</evidence>
<feature type="transmembrane region" description="Helical" evidence="1">
    <location>
        <begin position="39"/>
        <end position="56"/>
    </location>
</feature>
<reference evidence="3" key="1">
    <citation type="submission" date="2015-01" db="EMBL/GenBank/DDBJ databases">
        <authorList>
            <person name="Manzoor Shahid"/>
            <person name="Zubair Saima"/>
        </authorList>
    </citation>
    <scope>NUCLEOTIDE SEQUENCE [LARGE SCALE GENOMIC DNA]</scope>
    <source>
        <strain evidence="3">Sp3</strain>
    </source>
</reference>
<feature type="transmembrane region" description="Helical" evidence="1">
    <location>
        <begin position="14"/>
        <end position="33"/>
    </location>
</feature>
<dbReference type="AlphaFoldDB" id="A0A0B7MMW5"/>
<evidence type="ECO:0000313" key="3">
    <source>
        <dbReference type="Proteomes" id="UP000046155"/>
    </source>
</evidence>
<feature type="transmembrane region" description="Helical" evidence="1">
    <location>
        <begin position="101"/>
        <end position="121"/>
    </location>
</feature>
<name>A0A0B7MMW5_9FIRM</name>
<dbReference type="Proteomes" id="UP000046155">
    <property type="component" value="Unassembled WGS sequence"/>
</dbReference>
<feature type="transmembrane region" description="Helical" evidence="1">
    <location>
        <begin position="296"/>
        <end position="315"/>
    </location>
</feature>
<keyword evidence="1" id="KW-1133">Transmembrane helix</keyword>
<dbReference type="EMBL" id="CDRZ01000250">
    <property type="protein sequence ID" value="CEO89578.1"/>
    <property type="molecule type" value="Genomic_DNA"/>
</dbReference>
<organism evidence="2 3">
    <name type="scientific">Syntrophaceticus schinkii</name>
    <dbReference type="NCBI Taxonomy" id="499207"/>
    <lineage>
        <taxon>Bacteria</taxon>
        <taxon>Bacillati</taxon>
        <taxon>Bacillota</taxon>
        <taxon>Clostridia</taxon>
        <taxon>Thermoanaerobacterales</taxon>
        <taxon>Thermoanaerobacterales Family III. Incertae Sedis</taxon>
        <taxon>Syntrophaceticus</taxon>
    </lineage>
</organism>
<feature type="transmembrane region" description="Helical" evidence="1">
    <location>
        <begin position="471"/>
        <end position="491"/>
    </location>
</feature>
<keyword evidence="3" id="KW-1185">Reference proteome</keyword>
<feature type="transmembrane region" description="Helical" evidence="1">
    <location>
        <begin position="76"/>
        <end position="95"/>
    </location>
</feature>
<feature type="transmembrane region" description="Helical" evidence="1">
    <location>
        <begin position="210"/>
        <end position="231"/>
    </location>
</feature>
<gene>
    <name evidence="2" type="ORF">SSCH_520039</name>
</gene>
<protein>
    <recommendedName>
        <fullName evidence="4">Glycosyltransferase RgtA/B/C/D-like domain-containing protein</fullName>
    </recommendedName>
</protein>
<keyword evidence="1" id="KW-0812">Transmembrane</keyword>
<feature type="transmembrane region" description="Helical" evidence="1">
    <location>
        <begin position="185"/>
        <end position="203"/>
    </location>
</feature>
<sequence>MNERNIKFFKTEELLIYLLPLAAFLGLAVPLIFGYHNLVLLGSYLALPMFVAPLIYLKIKNIQFSIQQYDNKYLRYLLICCYLFFLSVSLFLLAIHDTRTILYYLAVTLMAVSVLLQILLFHTSKKDALITLLQIMILVLGIIWGVNLKYHYFIGRTDLFGHTWLIHNLLNDGFIGNEFEIYKAFPLWHVLCATFIKISGIWLPIHKTAFFLNGIIYSLMTAGIYLVLNKILHNNKIALLGALLASLNTDVIFYGMYSIPRSVVSFLEVILILLLVVRATPGKIILSVILTLAMVVYHPASMPFILLLLLLLLLIHKTYSLENRGYLLSLNYFIFAICITLSYWAFYAERLFRTLIASFVTPAPKGILTKSIIQTPIPEFFNYLQFTPLLIFMIIGSLWILRSEKVPGLGKIISLLGLLSPIFTFPGPSLLLNRLAAMNLARFGEYSFIFICVPAAAGLYCLFYSCTNRKIKTATIILFAMMAFLSISNDFTASDKPLMKRPFYTYYLTEQECTAFDHLASCASGFIMSDYVTIRYLLASQYQTKAHILEANSQNMVFLRQSEQDIILIRNEELKKRPLLLYSCTGPFQFQPTWRTLDYYYQDMTLWSDLKKLNKIYESDEVTGFI</sequence>
<accession>A0A0B7MMW5</accession>
<evidence type="ECO:0000256" key="1">
    <source>
        <dbReference type="SAM" id="Phobius"/>
    </source>
</evidence>
<dbReference type="RefSeq" id="WP_044665481.1">
    <property type="nucleotide sequence ID" value="NZ_CDRZ01000250.1"/>
</dbReference>
<dbReference type="OrthoDB" id="1453547at1239"/>
<feature type="transmembrane region" description="Helical" evidence="1">
    <location>
        <begin position="128"/>
        <end position="146"/>
    </location>
</feature>
<feature type="transmembrane region" description="Helical" evidence="1">
    <location>
        <begin position="327"/>
        <end position="345"/>
    </location>
</feature>
<feature type="transmembrane region" description="Helical" evidence="1">
    <location>
        <begin position="237"/>
        <end position="257"/>
    </location>
</feature>
<evidence type="ECO:0008006" key="4">
    <source>
        <dbReference type="Google" id="ProtNLM"/>
    </source>
</evidence>
<feature type="transmembrane region" description="Helical" evidence="1">
    <location>
        <begin position="412"/>
        <end position="431"/>
    </location>
</feature>
<keyword evidence="1" id="KW-0472">Membrane</keyword>
<feature type="transmembrane region" description="Helical" evidence="1">
    <location>
        <begin position="380"/>
        <end position="400"/>
    </location>
</feature>